<reference evidence="2" key="1">
    <citation type="submission" date="2019-11" db="EMBL/GenBank/DDBJ databases">
        <title>Genomes of ocular Pseudomonas aeruginosa isolates.</title>
        <authorList>
            <person name="Khan M."/>
            <person name="Rice S.A."/>
            <person name="Willcox M.D.P."/>
            <person name="Stapleton F."/>
        </authorList>
    </citation>
    <scope>NUCLEOTIDE SEQUENCE</scope>
    <source>
        <strain evidence="2">PA206</strain>
    </source>
</reference>
<keyword evidence="1" id="KW-0812">Transmembrane</keyword>
<name>A0A6A9K218_PSEAI</name>
<sequence>MWRCAGWWRNCWRRISSRPWPASAPFIIPFILGYTAWSYYVFRGKSTDAGYH</sequence>
<evidence type="ECO:0000256" key="1">
    <source>
        <dbReference type="SAM" id="Phobius"/>
    </source>
</evidence>
<keyword evidence="1" id="KW-0472">Membrane</keyword>
<dbReference type="EMBL" id="WOAJ01000009">
    <property type="protein sequence ID" value="MUI60236.1"/>
    <property type="molecule type" value="Genomic_DNA"/>
</dbReference>
<accession>A0A6A9K218</accession>
<evidence type="ECO:0000313" key="2">
    <source>
        <dbReference type="EMBL" id="MUI60236.1"/>
    </source>
</evidence>
<keyword evidence="1" id="KW-1133">Transmembrane helix</keyword>
<protein>
    <submittedName>
        <fullName evidence="2">Uncharacterized protein</fullName>
    </submittedName>
</protein>
<comment type="caution">
    <text evidence="2">The sequence shown here is derived from an EMBL/GenBank/DDBJ whole genome shotgun (WGS) entry which is preliminary data.</text>
</comment>
<organism evidence="2">
    <name type="scientific">Pseudomonas aeruginosa</name>
    <dbReference type="NCBI Taxonomy" id="287"/>
    <lineage>
        <taxon>Bacteria</taxon>
        <taxon>Pseudomonadati</taxon>
        <taxon>Pseudomonadota</taxon>
        <taxon>Gammaproteobacteria</taxon>
        <taxon>Pseudomonadales</taxon>
        <taxon>Pseudomonadaceae</taxon>
        <taxon>Pseudomonas</taxon>
    </lineage>
</organism>
<feature type="transmembrane region" description="Helical" evidence="1">
    <location>
        <begin position="20"/>
        <end position="42"/>
    </location>
</feature>
<proteinExistence type="predicted"/>
<dbReference type="AlphaFoldDB" id="A0A6A9K218"/>
<gene>
    <name evidence="2" type="ORF">GNQ20_20735</name>
</gene>